<proteinExistence type="predicted"/>
<comment type="caution">
    <text evidence="2">The sequence shown here is derived from an EMBL/GenBank/DDBJ whole genome shotgun (WGS) entry which is preliminary data.</text>
</comment>
<keyword evidence="1" id="KW-0812">Transmembrane</keyword>
<dbReference type="Proteomes" id="UP000284751">
    <property type="component" value="Unassembled WGS sequence"/>
</dbReference>
<gene>
    <name evidence="2" type="ORF">DWY99_11200</name>
</gene>
<dbReference type="InterPro" id="IPR043765">
    <property type="entry name" value="DUF5711"/>
</dbReference>
<dbReference type="EMBL" id="QRTC01000051">
    <property type="protein sequence ID" value="RGQ36806.1"/>
    <property type="molecule type" value="Genomic_DNA"/>
</dbReference>
<dbReference type="InterPro" id="IPR011047">
    <property type="entry name" value="Quinoprotein_ADH-like_sf"/>
</dbReference>
<protein>
    <recommendedName>
        <fullName evidence="4">WD40 repeat domain-containing protein</fullName>
    </recommendedName>
</protein>
<evidence type="ECO:0000313" key="2">
    <source>
        <dbReference type="EMBL" id="RGQ36806.1"/>
    </source>
</evidence>
<evidence type="ECO:0008006" key="4">
    <source>
        <dbReference type="Google" id="ProtNLM"/>
    </source>
</evidence>
<keyword evidence="1" id="KW-1133">Transmembrane helix</keyword>
<reference evidence="2 3" key="1">
    <citation type="submission" date="2018-08" db="EMBL/GenBank/DDBJ databases">
        <title>A genome reference for cultivated species of the human gut microbiota.</title>
        <authorList>
            <person name="Zou Y."/>
            <person name="Xue W."/>
            <person name="Luo G."/>
        </authorList>
    </citation>
    <scope>NUCLEOTIDE SEQUENCE [LARGE SCALE GENOMIC DNA]</scope>
    <source>
        <strain evidence="2 3">AF28-26</strain>
    </source>
</reference>
<dbReference type="Pfam" id="PF18975">
    <property type="entry name" value="DUF5711"/>
    <property type="match status" value="1"/>
</dbReference>
<accession>A0A412AVH3</accession>
<keyword evidence="1" id="KW-0472">Membrane</keyword>
<name>A0A412AVH3_9FIRM</name>
<evidence type="ECO:0000313" key="3">
    <source>
        <dbReference type="Proteomes" id="UP000284751"/>
    </source>
</evidence>
<dbReference type="SUPFAM" id="SSF50998">
    <property type="entry name" value="Quinoprotein alcohol dehydrogenase-like"/>
    <property type="match status" value="1"/>
</dbReference>
<dbReference type="AlphaFoldDB" id="A0A412AVH3"/>
<sequence length="420" mass="46694">MPKRPVRYEKQKKARERALKERKALSYEDVPLEQYDQEEIKLRRPPKKVIRLLLILVLCSLAVILWANRESLSPQRVGNWFQNTLLGMGVGSGYPTPISGSEVQEGNFQLLDYQDAVVVSDTSFTLYNDSAKELAQRQHSFSSPVLRTDGSLAVVYHQEGTGIQIESASETLTSRNLEQKIISASISSSGVYAALTQSKNYLGELTVYLSDDTEKYKYYFSEWYPVDISLSSDGTWGAVTGIAAQDGTVKSVVYIFDFNQEEPKAKFEFSDNLLLSIRCLRSGNVAAIGNRGASIMIPSAQEKIDYDYQGKTLSTFQLDPYYGMVLALTQSEDGRSCTVVRIDNQGKTAMEYPVARKVTSIGYNNGVAGILSSGRIYTYSDLGEETGSYDAGNDAKKILLYSNSQAYVLGVSEIRQVFFS</sequence>
<feature type="transmembrane region" description="Helical" evidence="1">
    <location>
        <begin position="49"/>
        <end position="67"/>
    </location>
</feature>
<evidence type="ECO:0000256" key="1">
    <source>
        <dbReference type="SAM" id="Phobius"/>
    </source>
</evidence>
<organism evidence="2 3">
    <name type="scientific">[Clostridium] leptum</name>
    <dbReference type="NCBI Taxonomy" id="1535"/>
    <lineage>
        <taxon>Bacteria</taxon>
        <taxon>Bacillati</taxon>
        <taxon>Bacillota</taxon>
        <taxon>Clostridia</taxon>
        <taxon>Eubacteriales</taxon>
        <taxon>Oscillospiraceae</taxon>
        <taxon>Oscillospiraceae incertae sedis</taxon>
    </lineage>
</organism>